<name>A0A9P0LW27_ACAOB</name>
<dbReference type="AlphaFoldDB" id="A0A9P0LW27"/>
<dbReference type="Proteomes" id="UP001152888">
    <property type="component" value="Unassembled WGS sequence"/>
</dbReference>
<accession>A0A9P0LW27</accession>
<feature type="signal peptide" evidence="1">
    <location>
        <begin position="1"/>
        <end position="23"/>
    </location>
</feature>
<evidence type="ECO:0000256" key="1">
    <source>
        <dbReference type="SAM" id="SignalP"/>
    </source>
</evidence>
<dbReference type="EMBL" id="CAKOFQ010007494">
    <property type="protein sequence ID" value="CAH2002403.1"/>
    <property type="molecule type" value="Genomic_DNA"/>
</dbReference>
<gene>
    <name evidence="2" type="ORF">ACAOBT_LOCUS26774</name>
</gene>
<keyword evidence="3" id="KW-1185">Reference proteome</keyword>
<proteinExistence type="predicted"/>
<sequence length="82" mass="8997">MIVFRGSGIIFFISVTLVTNVVSQDLSNLRINIENAVRQGLAPLKNLGPIISHSVYGAYRPVQQSKMPGISCVRFEYLSTLG</sequence>
<reference evidence="2" key="1">
    <citation type="submission" date="2022-03" db="EMBL/GenBank/DDBJ databases">
        <authorList>
            <person name="Sayadi A."/>
        </authorList>
    </citation>
    <scope>NUCLEOTIDE SEQUENCE</scope>
</reference>
<evidence type="ECO:0000313" key="3">
    <source>
        <dbReference type="Proteomes" id="UP001152888"/>
    </source>
</evidence>
<feature type="chain" id="PRO_5040495558" evidence="1">
    <location>
        <begin position="24"/>
        <end position="82"/>
    </location>
</feature>
<organism evidence="2 3">
    <name type="scientific">Acanthoscelides obtectus</name>
    <name type="common">Bean weevil</name>
    <name type="synonym">Bruchus obtectus</name>
    <dbReference type="NCBI Taxonomy" id="200917"/>
    <lineage>
        <taxon>Eukaryota</taxon>
        <taxon>Metazoa</taxon>
        <taxon>Ecdysozoa</taxon>
        <taxon>Arthropoda</taxon>
        <taxon>Hexapoda</taxon>
        <taxon>Insecta</taxon>
        <taxon>Pterygota</taxon>
        <taxon>Neoptera</taxon>
        <taxon>Endopterygota</taxon>
        <taxon>Coleoptera</taxon>
        <taxon>Polyphaga</taxon>
        <taxon>Cucujiformia</taxon>
        <taxon>Chrysomeloidea</taxon>
        <taxon>Chrysomelidae</taxon>
        <taxon>Bruchinae</taxon>
        <taxon>Bruchini</taxon>
        <taxon>Acanthoscelides</taxon>
    </lineage>
</organism>
<keyword evidence="1" id="KW-0732">Signal</keyword>
<protein>
    <submittedName>
        <fullName evidence="2">Uncharacterized protein</fullName>
    </submittedName>
</protein>
<comment type="caution">
    <text evidence="2">The sequence shown here is derived from an EMBL/GenBank/DDBJ whole genome shotgun (WGS) entry which is preliminary data.</text>
</comment>
<evidence type="ECO:0000313" key="2">
    <source>
        <dbReference type="EMBL" id="CAH2002403.1"/>
    </source>
</evidence>